<keyword evidence="3 9" id="KW-0812">Transmembrane</keyword>
<dbReference type="GO" id="GO:0001594">
    <property type="term" value="F:trace-amine receptor activity"/>
    <property type="evidence" value="ECO:0007669"/>
    <property type="project" value="TreeGrafter"/>
</dbReference>
<reference evidence="12" key="2">
    <citation type="submission" date="2025-08" db="UniProtKB">
        <authorList>
            <consortium name="Ensembl"/>
        </authorList>
    </citation>
    <scope>IDENTIFICATION</scope>
</reference>
<proteinExistence type="inferred from homology"/>
<organism evidence="12 13">
    <name type="scientific">Electrophorus electricus</name>
    <name type="common">Electric eel</name>
    <name type="synonym">Gymnotus electricus</name>
    <dbReference type="NCBI Taxonomy" id="8005"/>
    <lineage>
        <taxon>Eukaryota</taxon>
        <taxon>Metazoa</taxon>
        <taxon>Chordata</taxon>
        <taxon>Craniata</taxon>
        <taxon>Vertebrata</taxon>
        <taxon>Euteleostomi</taxon>
        <taxon>Actinopterygii</taxon>
        <taxon>Neopterygii</taxon>
        <taxon>Teleostei</taxon>
        <taxon>Ostariophysi</taxon>
        <taxon>Gymnotiformes</taxon>
        <taxon>Gymnotoidei</taxon>
        <taxon>Gymnotidae</taxon>
        <taxon>Electrophorus</taxon>
    </lineage>
</organism>
<comment type="similarity">
    <text evidence="9">Belongs to the G-protein coupled receptor 1 family.</text>
</comment>
<dbReference type="PANTHER" id="PTHR24249:SF381">
    <property type="entry name" value="TRACE AMINE ASSOCIATED RECEPTOR 19P-RELATED"/>
    <property type="match status" value="1"/>
</dbReference>
<dbReference type="SUPFAM" id="SSF81321">
    <property type="entry name" value="Family A G protein-coupled receptor-like"/>
    <property type="match status" value="1"/>
</dbReference>
<sequence length="245" mass="27800">MPFHLSRMIESCWIFGMTVCLFFALITFSVTGISIYNVALIAIDRYFAISNPFLYAEKVSVSNICIVILSMWIFLVSYTSALLYFNGNSTGLIMCPEQCLFVLHEIWSLVDLVFIFVVPCSAIILFYALVFVIAKKHATAIREINVQSKGSKDMADSMKSERKAAKVLSILVSVFVACLFPYFVSTLISNAIETQLIYNLSILLQLNSTINPVIYALFYPWFRKCLKIILTLQIFRRDSALLNVQ</sequence>
<dbReference type="PANTHER" id="PTHR24249">
    <property type="entry name" value="HISTAMINE RECEPTOR-RELATED G-PROTEIN COUPLED RECEPTOR"/>
    <property type="match status" value="1"/>
</dbReference>
<evidence type="ECO:0000256" key="2">
    <source>
        <dbReference type="ARBA" id="ARBA00022475"/>
    </source>
</evidence>
<feature type="transmembrane region" description="Helical" evidence="10">
    <location>
        <begin position="64"/>
        <end position="86"/>
    </location>
</feature>
<evidence type="ECO:0000256" key="6">
    <source>
        <dbReference type="ARBA" id="ARBA00023136"/>
    </source>
</evidence>
<keyword evidence="2" id="KW-1003">Cell membrane</keyword>
<evidence type="ECO:0000256" key="4">
    <source>
        <dbReference type="ARBA" id="ARBA00022989"/>
    </source>
</evidence>
<protein>
    <recommendedName>
        <fullName evidence="11">G-protein coupled receptors family 1 profile domain-containing protein</fullName>
    </recommendedName>
</protein>
<dbReference type="Proteomes" id="UP000314983">
    <property type="component" value="Chromosome 8"/>
</dbReference>
<dbReference type="PROSITE" id="PS50262">
    <property type="entry name" value="G_PROTEIN_RECEP_F1_2"/>
    <property type="match status" value="1"/>
</dbReference>
<evidence type="ECO:0000313" key="12">
    <source>
        <dbReference type="Ensembl" id="ENSEEEP00000064563.1"/>
    </source>
</evidence>
<dbReference type="Gene3D" id="1.20.1070.10">
    <property type="entry name" value="Rhodopsin 7-helix transmembrane proteins"/>
    <property type="match status" value="1"/>
</dbReference>
<reference evidence="12" key="3">
    <citation type="submission" date="2025-09" db="UniProtKB">
        <authorList>
            <consortium name="Ensembl"/>
        </authorList>
    </citation>
    <scope>IDENTIFICATION</scope>
</reference>
<evidence type="ECO:0000259" key="11">
    <source>
        <dbReference type="PROSITE" id="PS50262"/>
    </source>
</evidence>
<dbReference type="PROSITE" id="PS00237">
    <property type="entry name" value="G_PROTEIN_RECEP_F1_1"/>
    <property type="match status" value="1"/>
</dbReference>
<keyword evidence="13" id="KW-1185">Reference proteome</keyword>
<reference evidence="12 13" key="1">
    <citation type="submission" date="2020-05" db="EMBL/GenBank/DDBJ databases">
        <title>Electrophorus electricus (electric eel) genome, fEleEle1, primary haplotype.</title>
        <authorList>
            <person name="Myers G."/>
            <person name="Meyer A."/>
            <person name="Fedrigo O."/>
            <person name="Formenti G."/>
            <person name="Rhie A."/>
            <person name="Tracey A."/>
            <person name="Sims Y."/>
            <person name="Jarvis E.D."/>
        </authorList>
    </citation>
    <scope>NUCLEOTIDE SEQUENCE [LARGE SCALE GENOMIC DNA]</scope>
</reference>
<evidence type="ECO:0000256" key="7">
    <source>
        <dbReference type="ARBA" id="ARBA00023170"/>
    </source>
</evidence>
<evidence type="ECO:0000313" key="13">
    <source>
        <dbReference type="Proteomes" id="UP000314983"/>
    </source>
</evidence>
<evidence type="ECO:0000256" key="1">
    <source>
        <dbReference type="ARBA" id="ARBA00004651"/>
    </source>
</evidence>
<keyword evidence="6 10" id="KW-0472">Membrane</keyword>
<dbReference type="Ensembl" id="ENSEEET00000053791.1">
    <property type="protein sequence ID" value="ENSEEEP00000064563.1"/>
    <property type="gene ID" value="ENSEEEG00000026490.1"/>
</dbReference>
<dbReference type="PRINTS" id="PR00237">
    <property type="entry name" value="GPCRRHODOPSN"/>
</dbReference>
<feature type="domain" description="G-protein coupled receptors family 1 profile" evidence="11">
    <location>
        <begin position="1"/>
        <end position="215"/>
    </location>
</feature>
<keyword evidence="5 9" id="KW-0297">G-protein coupled receptor</keyword>
<dbReference type="AlphaFoldDB" id="A0AAY5F6A5"/>
<accession>A0AAY5F6A5</accession>
<feature type="transmembrane region" description="Helical" evidence="10">
    <location>
        <begin position="164"/>
        <end position="184"/>
    </location>
</feature>
<name>A0AAY5F6A5_ELEEL</name>
<dbReference type="InterPro" id="IPR000276">
    <property type="entry name" value="GPCR_Rhodpsn"/>
</dbReference>
<evidence type="ECO:0000256" key="8">
    <source>
        <dbReference type="ARBA" id="ARBA00023224"/>
    </source>
</evidence>
<dbReference type="GeneTree" id="ENSGT01050000244823"/>
<dbReference type="InterPro" id="IPR017452">
    <property type="entry name" value="GPCR_Rhodpsn_7TM"/>
</dbReference>
<comment type="subcellular location">
    <subcellularLocation>
        <location evidence="1">Cell membrane</location>
        <topology evidence="1">Multi-pass membrane protein</topology>
    </subcellularLocation>
</comment>
<feature type="transmembrane region" description="Helical" evidence="10">
    <location>
        <begin position="196"/>
        <end position="218"/>
    </location>
</feature>
<feature type="transmembrane region" description="Helical" evidence="10">
    <location>
        <begin position="13"/>
        <end position="43"/>
    </location>
</feature>
<feature type="transmembrane region" description="Helical" evidence="10">
    <location>
        <begin position="106"/>
        <end position="134"/>
    </location>
</feature>
<keyword evidence="7 9" id="KW-0675">Receptor</keyword>
<dbReference type="GO" id="GO:0005886">
    <property type="term" value="C:plasma membrane"/>
    <property type="evidence" value="ECO:0007669"/>
    <property type="project" value="UniProtKB-SubCell"/>
</dbReference>
<keyword evidence="8 9" id="KW-0807">Transducer</keyword>
<dbReference type="Pfam" id="PF00001">
    <property type="entry name" value="7tm_1"/>
    <property type="match status" value="1"/>
</dbReference>
<gene>
    <name evidence="12" type="primary">LOC113590427</name>
</gene>
<evidence type="ECO:0000256" key="3">
    <source>
        <dbReference type="ARBA" id="ARBA00022692"/>
    </source>
</evidence>
<keyword evidence="4 10" id="KW-1133">Transmembrane helix</keyword>
<evidence type="ECO:0000256" key="10">
    <source>
        <dbReference type="SAM" id="Phobius"/>
    </source>
</evidence>
<dbReference type="InterPro" id="IPR050569">
    <property type="entry name" value="TAAR"/>
</dbReference>
<evidence type="ECO:0000256" key="5">
    <source>
        <dbReference type="ARBA" id="ARBA00023040"/>
    </source>
</evidence>
<evidence type="ECO:0000256" key="9">
    <source>
        <dbReference type="RuleBase" id="RU000688"/>
    </source>
</evidence>